<accession>L7JW83</accession>
<dbReference type="Pfam" id="PF21238">
    <property type="entry name" value="Pus10_C"/>
    <property type="match status" value="1"/>
</dbReference>
<dbReference type="STRING" id="72359.L7JW83"/>
<comment type="similarity">
    <text evidence="1">Belongs to the pseudouridine synthase Pus10 family.</text>
</comment>
<evidence type="ECO:0000256" key="3">
    <source>
        <dbReference type="ARBA" id="ARBA00022694"/>
    </source>
</evidence>
<dbReference type="InParanoid" id="L7JW83"/>
<dbReference type="VEuPathDB" id="MicrosporidiaDB:THOM_2060"/>
<evidence type="ECO:0000256" key="4">
    <source>
        <dbReference type="ARBA" id="ARBA00023235"/>
    </source>
</evidence>
<sequence length="322" mass="37167">MDHSIIATVQDKLKLIETYDTIVINTIREYKEHLRDAFPGFIINPGKRIEQSTEVFVTENSCKVVNHSLFIYGIYIKKCRNVSQTPMPNVENAVSDIFQNFEKFYAADSSNFVAAGREDVDVINISGRPFFVELKNPKKNLFTPIPIAYRENDFVLLKNLLRVKGTLIKKIILDGEREHKKVYNAVVFCSKPKDPTNIFNFEHDDGYEAETENVLQAKELEELVNKKLSIMQKTPLRVLHRRTNIIRPKEITITKIEKFQQYLQLTIQSSAGTYIKEFITGDFGRTVPSLASLLRCWCDCLELDVLEVETKEVPKNCIYESM</sequence>
<gene>
    <name evidence="6" type="ORF">THOM_2060</name>
</gene>
<dbReference type="InterPro" id="IPR039894">
    <property type="entry name" value="Pus10-like"/>
</dbReference>
<organism evidence="6 7">
    <name type="scientific">Trachipleistophora hominis</name>
    <name type="common">Microsporidian parasite</name>
    <dbReference type="NCBI Taxonomy" id="72359"/>
    <lineage>
        <taxon>Eukaryota</taxon>
        <taxon>Fungi</taxon>
        <taxon>Fungi incertae sedis</taxon>
        <taxon>Microsporidia</taxon>
        <taxon>Pleistophoridae</taxon>
        <taxon>Trachipleistophora</taxon>
    </lineage>
</organism>
<feature type="domain" description="Pus10-like C-terminal" evidence="5">
    <location>
        <begin position="70"/>
        <end position="309"/>
    </location>
</feature>
<dbReference type="SUPFAM" id="SSF55120">
    <property type="entry name" value="Pseudouridine synthase"/>
    <property type="match status" value="1"/>
</dbReference>
<dbReference type="PANTHER" id="PTHR21568">
    <property type="entry name" value="TRNA PSEUDOURIDINE SYNTHASE PUS10"/>
    <property type="match status" value="1"/>
</dbReference>
<dbReference type="EC" id="5.4.99.25" evidence="2"/>
<keyword evidence="3" id="KW-0819">tRNA processing</keyword>
<proteinExistence type="inferred from homology"/>
<dbReference type="HOGENOM" id="CLU_028780_1_1_1"/>
<dbReference type="Gene3D" id="3.30.70.3190">
    <property type="match status" value="1"/>
</dbReference>
<dbReference type="GO" id="GO:0031119">
    <property type="term" value="P:tRNA pseudouridine synthesis"/>
    <property type="evidence" value="ECO:0007669"/>
    <property type="project" value="TreeGrafter"/>
</dbReference>
<dbReference type="EMBL" id="JH993998">
    <property type="protein sequence ID" value="ELQ75017.1"/>
    <property type="molecule type" value="Genomic_DNA"/>
</dbReference>
<evidence type="ECO:0000313" key="7">
    <source>
        <dbReference type="Proteomes" id="UP000011185"/>
    </source>
</evidence>
<dbReference type="InterPro" id="IPR048741">
    <property type="entry name" value="Pus10-like_C"/>
</dbReference>
<reference evidence="6 7" key="1">
    <citation type="journal article" date="2012" name="PLoS Pathog.">
        <title>The genome of the obligate intracellular parasite Trachipleistophora hominis: new insights into microsporidian genome dynamics and reductive evolution.</title>
        <authorList>
            <person name="Heinz E."/>
            <person name="Williams T.A."/>
            <person name="Nakjang S."/>
            <person name="Noel C.J."/>
            <person name="Swan D.C."/>
            <person name="Goldberg A.V."/>
            <person name="Harris S.R."/>
            <person name="Weinmaier T."/>
            <person name="Markert S."/>
            <person name="Becher D."/>
            <person name="Bernhardt J."/>
            <person name="Dagan T."/>
            <person name="Hacker C."/>
            <person name="Lucocq J.M."/>
            <person name="Schweder T."/>
            <person name="Rattei T."/>
            <person name="Hall N."/>
            <person name="Hirt R.P."/>
            <person name="Embley T.M."/>
        </authorList>
    </citation>
    <scope>NUCLEOTIDE SEQUENCE [LARGE SCALE GENOMIC DNA]</scope>
</reference>
<dbReference type="Gene3D" id="3.30.70.2510">
    <property type="match status" value="1"/>
</dbReference>
<evidence type="ECO:0000256" key="1">
    <source>
        <dbReference type="ARBA" id="ARBA00009652"/>
    </source>
</evidence>
<evidence type="ECO:0000259" key="5">
    <source>
        <dbReference type="Pfam" id="PF21238"/>
    </source>
</evidence>
<dbReference type="GO" id="GO:0003723">
    <property type="term" value="F:RNA binding"/>
    <property type="evidence" value="ECO:0007669"/>
    <property type="project" value="InterPro"/>
</dbReference>
<dbReference type="Proteomes" id="UP000011185">
    <property type="component" value="Unassembled WGS sequence"/>
</dbReference>
<dbReference type="OMA" id="ICRIENP"/>
<dbReference type="OrthoDB" id="271937at2759"/>
<dbReference type="PANTHER" id="PTHR21568:SF0">
    <property type="entry name" value="TRNA PSEUDOURIDINE SYNTHASE PUS10"/>
    <property type="match status" value="1"/>
</dbReference>
<protein>
    <recommendedName>
        <fullName evidence="2">tRNA pseudouridine(55) synthase</fullName>
        <ecNumber evidence="2">5.4.99.25</ecNumber>
    </recommendedName>
</protein>
<keyword evidence="7" id="KW-1185">Reference proteome</keyword>
<dbReference type="GO" id="GO:0160148">
    <property type="term" value="F:tRNA pseudouridine(55) synthase activity"/>
    <property type="evidence" value="ECO:0007669"/>
    <property type="project" value="UniProtKB-EC"/>
</dbReference>
<name>L7JW83_TRAHO</name>
<dbReference type="AlphaFoldDB" id="L7JW83"/>
<keyword evidence="4" id="KW-0413">Isomerase</keyword>
<dbReference type="InterPro" id="IPR020103">
    <property type="entry name" value="PsdUridine_synth_cat_dom_sf"/>
</dbReference>
<evidence type="ECO:0000313" key="6">
    <source>
        <dbReference type="EMBL" id="ELQ75017.1"/>
    </source>
</evidence>
<evidence type="ECO:0000256" key="2">
    <source>
        <dbReference type="ARBA" id="ARBA00012787"/>
    </source>
</evidence>